<dbReference type="Pfam" id="PF12833">
    <property type="entry name" value="HTH_18"/>
    <property type="match status" value="1"/>
</dbReference>
<dbReference type="InterPro" id="IPR018060">
    <property type="entry name" value="HTH_AraC"/>
</dbReference>
<feature type="domain" description="HTH araC/xylS-type" evidence="4">
    <location>
        <begin position="355"/>
        <end position="453"/>
    </location>
</feature>
<dbReference type="PRINTS" id="PR00032">
    <property type="entry name" value="HTHARAC"/>
</dbReference>
<dbReference type="PANTHER" id="PTHR43280">
    <property type="entry name" value="ARAC-FAMILY TRANSCRIPTIONAL REGULATOR"/>
    <property type="match status" value="1"/>
</dbReference>
<sequence length="455" mass="51566">MFLGNCQVKANFGGGNVNQTNIASEKESQWLEKLVGRNLLEKVLCSFSKSTGLKAMLVDTKGNALISTSHEIQDCSFCSKIRADSLGIRKCQRSYAQACTEAAKYGEPYIFRCHAGLIMWAAPIVLDQYVFSIICGQVLMWEPEDYFLEEIEEMVKGLDIDVAGVKWAAAQLEVMSSDKVQAAADLLFIVANQIMKSGLTVLEQRRNITAQQARLAEEIQARKRSEVAMRTIESRTNSINSLDKEHELKTLVRNGEKRAAQQLLEKLLVDILERNSENIDTVKTRVVELVVFISRAAVDGGADLSVILQQNALFFLELLKITHTDEICLWSRDMLETYMKQIDNNRDQKNQQAIQYAAEYIKKNFRNKITTEDIARVVYLSPCYVSRIFKQGLGCTLTEYLTKVRVEEAKKMLKDPKYNVMKVAEESGFDDPAYFTRVFKKTEGITPSSFRQHAL</sequence>
<keyword evidence="3" id="KW-0804">Transcription</keyword>
<dbReference type="InterPro" id="IPR009057">
    <property type="entry name" value="Homeodomain-like_sf"/>
</dbReference>
<dbReference type="Gene3D" id="1.10.10.60">
    <property type="entry name" value="Homeodomain-like"/>
    <property type="match status" value="2"/>
</dbReference>
<reference evidence="5 6" key="1">
    <citation type="submission" date="2016-09" db="EMBL/GenBank/DDBJ databases">
        <title>Complete genome of Desulfosporosinus sp. OL.</title>
        <authorList>
            <person name="Mardanov A."/>
            <person name="Beletsky A."/>
            <person name="Panova A."/>
            <person name="Karnachuk O."/>
            <person name="Ravin N."/>
        </authorList>
    </citation>
    <scope>NUCLEOTIDE SEQUENCE [LARGE SCALE GENOMIC DNA]</scope>
    <source>
        <strain evidence="5 6">OL</strain>
    </source>
</reference>
<evidence type="ECO:0000313" key="6">
    <source>
        <dbReference type="Proteomes" id="UP000186102"/>
    </source>
</evidence>
<dbReference type="InterPro" id="IPR020449">
    <property type="entry name" value="Tscrpt_reg_AraC-type_HTH"/>
</dbReference>
<accession>A0A1Q8QFM8</accession>
<keyword evidence="2" id="KW-0238">DNA-binding</keyword>
<dbReference type="Pfam" id="PF10114">
    <property type="entry name" value="PocR"/>
    <property type="match status" value="1"/>
</dbReference>
<evidence type="ECO:0000256" key="3">
    <source>
        <dbReference type="ARBA" id="ARBA00023163"/>
    </source>
</evidence>
<dbReference type="EMBL" id="MLBF01000086">
    <property type="protein sequence ID" value="OLN26146.1"/>
    <property type="molecule type" value="Genomic_DNA"/>
</dbReference>
<dbReference type="PROSITE" id="PS01124">
    <property type="entry name" value="HTH_ARAC_FAMILY_2"/>
    <property type="match status" value="1"/>
</dbReference>
<dbReference type="GO" id="GO:0043565">
    <property type="term" value="F:sequence-specific DNA binding"/>
    <property type="evidence" value="ECO:0007669"/>
    <property type="project" value="InterPro"/>
</dbReference>
<comment type="caution">
    <text evidence="5">The sequence shown here is derived from an EMBL/GenBank/DDBJ whole genome shotgun (WGS) entry which is preliminary data.</text>
</comment>
<dbReference type="PROSITE" id="PS00041">
    <property type="entry name" value="HTH_ARAC_FAMILY_1"/>
    <property type="match status" value="1"/>
</dbReference>
<organism evidence="5 6">
    <name type="scientific">Desulfosporosinus metallidurans</name>
    <dbReference type="NCBI Taxonomy" id="1888891"/>
    <lineage>
        <taxon>Bacteria</taxon>
        <taxon>Bacillati</taxon>
        <taxon>Bacillota</taxon>
        <taxon>Clostridia</taxon>
        <taxon>Eubacteriales</taxon>
        <taxon>Desulfitobacteriaceae</taxon>
        <taxon>Desulfosporosinus</taxon>
    </lineage>
</organism>
<keyword evidence="1" id="KW-0805">Transcription regulation</keyword>
<dbReference type="SMART" id="SM00342">
    <property type="entry name" value="HTH_ARAC"/>
    <property type="match status" value="1"/>
</dbReference>
<dbReference type="STRING" id="1888891.DSOL_5105"/>
<dbReference type="GO" id="GO:0003700">
    <property type="term" value="F:DNA-binding transcription factor activity"/>
    <property type="evidence" value="ECO:0007669"/>
    <property type="project" value="InterPro"/>
</dbReference>
<dbReference type="InterPro" id="IPR018062">
    <property type="entry name" value="HTH_AraC-typ_CS"/>
</dbReference>
<dbReference type="AlphaFoldDB" id="A0A1Q8QFM8"/>
<dbReference type="SUPFAM" id="SSF46689">
    <property type="entry name" value="Homeodomain-like"/>
    <property type="match status" value="2"/>
</dbReference>
<protein>
    <submittedName>
        <fullName evidence="5">Transcriptional regulator, AraC family</fullName>
    </submittedName>
</protein>
<evidence type="ECO:0000256" key="1">
    <source>
        <dbReference type="ARBA" id="ARBA00023015"/>
    </source>
</evidence>
<keyword evidence="6" id="KW-1185">Reference proteome</keyword>
<gene>
    <name evidence="5" type="ORF">DSOL_5105</name>
</gene>
<name>A0A1Q8QFM8_9FIRM</name>
<proteinExistence type="predicted"/>
<dbReference type="Proteomes" id="UP000186102">
    <property type="component" value="Unassembled WGS sequence"/>
</dbReference>
<evidence type="ECO:0000313" key="5">
    <source>
        <dbReference type="EMBL" id="OLN26146.1"/>
    </source>
</evidence>
<evidence type="ECO:0000259" key="4">
    <source>
        <dbReference type="PROSITE" id="PS01124"/>
    </source>
</evidence>
<evidence type="ECO:0000256" key="2">
    <source>
        <dbReference type="ARBA" id="ARBA00023125"/>
    </source>
</evidence>
<dbReference type="InterPro" id="IPR018771">
    <property type="entry name" value="PocR_dom"/>
</dbReference>
<dbReference type="PANTHER" id="PTHR43280:SF10">
    <property type="entry name" value="REGULATORY PROTEIN POCR"/>
    <property type="match status" value="1"/>
</dbReference>